<dbReference type="InterPro" id="IPR018531">
    <property type="entry name" value="DUF1993"/>
</dbReference>
<organism evidence="1 2">
    <name type="scientific">Achromobacter aloeverae</name>
    <dbReference type="NCBI Taxonomy" id="1750518"/>
    <lineage>
        <taxon>Bacteria</taxon>
        <taxon>Pseudomonadati</taxon>
        <taxon>Pseudomonadota</taxon>
        <taxon>Betaproteobacteria</taxon>
        <taxon>Burkholderiales</taxon>
        <taxon>Alcaligenaceae</taxon>
        <taxon>Achromobacter</taxon>
    </lineage>
</organism>
<name>A0A4Q1HD57_9BURK</name>
<dbReference type="EMBL" id="PYAL01000009">
    <property type="protein sequence ID" value="RXN83829.1"/>
    <property type="molecule type" value="Genomic_DNA"/>
</dbReference>
<reference evidence="1 2" key="1">
    <citation type="journal article" date="2017" name="Int. J. Syst. Evol. Microbiol.">
        <title>Achromobacter aloeverae sp. nov., isolated from the root of Aloe vera (L.) Burm.f.</title>
        <authorList>
            <person name="Kuncharoen N."/>
            <person name="Muramatsu Y."/>
            <person name="Shibata C."/>
            <person name="Kamakura Y."/>
            <person name="Nakagawa Y."/>
            <person name="Tanasupawat S."/>
        </authorList>
    </citation>
    <scope>NUCLEOTIDE SEQUENCE [LARGE SCALE GENOMIC DNA]</scope>
    <source>
        <strain evidence="1 2">AVA-1</strain>
    </source>
</reference>
<dbReference type="Pfam" id="PF09351">
    <property type="entry name" value="DUF1993"/>
    <property type="match status" value="1"/>
</dbReference>
<keyword evidence="2" id="KW-1185">Reference proteome</keyword>
<sequence length="172" mass="18662">MPLSQVSIPVFVRGLNVLAALLRKGEAHAREQGLPPEQLLQARLAPDMFNLVRQVQSVSDAAKAGGARLAGVPVPGMPDTETTFAELQERIAKTVRFLESLSPADVDADMERPIEVKAGSIVLKFTPVPYLTTFALPNFYFHITTAYDILRNQGVPLGKMDYLGDLSFAAPA</sequence>
<evidence type="ECO:0000313" key="2">
    <source>
        <dbReference type="Proteomes" id="UP000290849"/>
    </source>
</evidence>
<evidence type="ECO:0000313" key="1">
    <source>
        <dbReference type="EMBL" id="RXN83829.1"/>
    </source>
</evidence>
<dbReference type="Proteomes" id="UP000290849">
    <property type="component" value="Unassembled WGS sequence"/>
</dbReference>
<dbReference type="Gene3D" id="1.20.120.450">
    <property type="entry name" value="dinb family like domain"/>
    <property type="match status" value="1"/>
</dbReference>
<dbReference type="InterPro" id="IPR034660">
    <property type="entry name" value="DinB/YfiT-like"/>
</dbReference>
<protein>
    <submittedName>
        <fullName evidence="1">DUF1993 domain-containing protein</fullName>
    </submittedName>
</protein>
<gene>
    <name evidence="1" type="ORF">C7R54_26555</name>
</gene>
<dbReference type="PANTHER" id="PTHR36922:SF1">
    <property type="entry name" value="DUF1993 DOMAIN-CONTAINING PROTEIN"/>
    <property type="match status" value="1"/>
</dbReference>
<dbReference type="SUPFAM" id="SSF109854">
    <property type="entry name" value="DinB/YfiT-like putative metalloenzymes"/>
    <property type="match status" value="1"/>
</dbReference>
<dbReference type="OrthoDB" id="338237at2"/>
<comment type="caution">
    <text evidence="1">The sequence shown here is derived from an EMBL/GenBank/DDBJ whole genome shotgun (WGS) entry which is preliminary data.</text>
</comment>
<proteinExistence type="predicted"/>
<dbReference type="PANTHER" id="PTHR36922">
    <property type="entry name" value="BLL2446 PROTEIN"/>
    <property type="match status" value="1"/>
</dbReference>
<accession>A0A4Q1HD57</accession>
<dbReference type="RefSeq" id="WP_129153941.1">
    <property type="nucleotide sequence ID" value="NZ_JBHSDO010000015.1"/>
</dbReference>
<dbReference type="AlphaFoldDB" id="A0A4Q1HD57"/>